<proteinExistence type="predicted"/>
<sequence length="352" mass="40536">MYTYKAGQPQTGFNQQYASTRNSSLCIPKLEVQIPSTIVRKRKTLEMSSDVITQASFQYRGECNKDTVAGLRDLKEIEDFLFNSQSGSEGKWTHIQAIMPALQEMDAKRQKPPNRYAEWREWEFEKWLRLEGQGADIQYFRDNRISNSWLKPAIQLKSSGFINSLLLQSNLYLTSAILSRGRPNRNKTCGRRETAVETISHVSGCCPSVKNARIKCHNKIADQLRKHVSKHRWTSQVEPRLFAKGGSLWKPDLIFKKDQKIAVVDVTVRYENDSKALEMAWRGKSEEYKHLNAEVMEWMGSSEPKYFGFVMGTRGKWPGLNNSLMKFLGVEEFETFSQKTSRLTLSLTLEVL</sequence>
<keyword evidence="2" id="KW-1185">Reference proteome</keyword>
<protein>
    <submittedName>
        <fullName evidence="1">Uncharacterized protein</fullName>
    </submittedName>
</protein>
<reference evidence="1 2" key="1">
    <citation type="journal article" date="2018" name="Nat. Ecol. Evol.">
        <title>Shark genomes provide insights into elasmobranch evolution and the origin of vertebrates.</title>
        <authorList>
            <person name="Hara Y"/>
            <person name="Yamaguchi K"/>
            <person name="Onimaru K"/>
            <person name="Kadota M"/>
            <person name="Koyanagi M"/>
            <person name="Keeley SD"/>
            <person name="Tatsumi K"/>
            <person name="Tanaka K"/>
            <person name="Motone F"/>
            <person name="Kageyama Y"/>
            <person name="Nozu R"/>
            <person name="Adachi N"/>
            <person name="Nishimura O"/>
            <person name="Nakagawa R"/>
            <person name="Tanegashima C"/>
            <person name="Kiyatake I"/>
            <person name="Matsumoto R"/>
            <person name="Murakumo K"/>
            <person name="Nishida K"/>
            <person name="Terakita A"/>
            <person name="Kuratani S"/>
            <person name="Sato K"/>
            <person name="Hyodo S Kuraku.S."/>
        </authorList>
    </citation>
    <scope>NUCLEOTIDE SEQUENCE [LARGE SCALE GENOMIC DNA]</scope>
</reference>
<organism evidence="1 2">
    <name type="scientific">Chiloscyllium punctatum</name>
    <name type="common">Brownbanded bambooshark</name>
    <name type="synonym">Hemiscyllium punctatum</name>
    <dbReference type="NCBI Taxonomy" id="137246"/>
    <lineage>
        <taxon>Eukaryota</taxon>
        <taxon>Metazoa</taxon>
        <taxon>Chordata</taxon>
        <taxon>Craniata</taxon>
        <taxon>Vertebrata</taxon>
        <taxon>Chondrichthyes</taxon>
        <taxon>Elasmobranchii</taxon>
        <taxon>Galeomorphii</taxon>
        <taxon>Galeoidea</taxon>
        <taxon>Orectolobiformes</taxon>
        <taxon>Hemiscylliidae</taxon>
        <taxon>Chiloscyllium</taxon>
    </lineage>
</organism>
<name>A0A401RHI0_CHIPU</name>
<dbReference type="AlphaFoldDB" id="A0A401RHI0"/>
<accession>A0A401RHI0</accession>
<dbReference type="EMBL" id="BEZZ01001331">
    <property type="protein sequence ID" value="GCC17605.1"/>
    <property type="molecule type" value="Genomic_DNA"/>
</dbReference>
<dbReference type="Proteomes" id="UP000287033">
    <property type="component" value="Unassembled WGS sequence"/>
</dbReference>
<dbReference type="STRING" id="137246.A0A401RHI0"/>
<comment type="caution">
    <text evidence="1">The sequence shown here is derived from an EMBL/GenBank/DDBJ whole genome shotgun (WGS) entry which is preliminary data.</text>
</comment>
<evidence type="ECO:0000313" key="2">
    <source>
        <dbReference type="Proteomes" id="UP000287033"/>
    </source>
</evidence>
<evidence type="ECO:0000313" key="1">
    <source>
        <dbReference type="EMBL" id="GCC17605.1"/>
    </source>
</evidence>
<dbReference type="OrthoDB" id="9214535at2759"/>
<gene>
    <name evidence="1" type="ORF">chiPu_0017618</name>
</gene>